<accession>A0A0F9JM92</accession>
<gene>
    <name evidence="1" type="ORF">LCGC14_1510560</name>
</gene>
<dbReference type="EMBL" id="LAZR01011082">
    <property type="protein sequence ID" value="KKM63526.1"/>
    <property type="molecule type" value="Genomic_DNA"/>
</dbReference>
<comment type="caution">
    <text evidence="1">The sequence shown here is derived from an EMBL/GenBank/DDBJ whole genome shotgun (WGS) entry which is preliminary data.</text>
</comment>
<proteinExistence type="predicted"/>
<name>A0A0F9JM92_9ZZZZ</name>
<dbReference type="AlphaFoldDB" id="A0A0F9JM92"/>
<reference evidence="1" key="1">
    <citation type="journal article" date="2015" name="Nature">
        <title>Complex archaea that bridge the gap between prokaryotes and eukaryotes.</title>
        <authorList>
            <person name="Spang A."/>
            <person name="Saw J.H."/>
            <person name="Jorgensen S.L."/>
            <person name="Zaremba-Niedzwiedzka K."/>
            <person name="Martijn J."/>
            <person name="Lind A.E."/>
            <person name="van Eijk R."/>
            <person name="Schleper C."/>
            <person name="Guy L."/>
            <person name="Ettema T.J."/>
        </authorList>
    </citation>
    <scope>NUCLEOTIDE SEQUENCE</scope>
</reference>
<organism evidence="1">
    <name type="scientific">marine sediment metagenome</name>
    <dbReference type="NCBI Taxonomy" id="412755"/>
    <lineage>
        <taxon>unclassified sequences</taxon>
        <taxon>metagenomes</taxon>
        <taxon>ecological metagenomes</taxon>
    </lineage>
</organism>
<sequence length="44" mass="5319">MVISECEEECTEINFCPYTDLYEEGEPCTTKKNWIIEKDWKKEL</sequence>
<protein>
    <submittedName>
        <fullName evidence="1">Uncharacterized protein</fullName>
    </submittedName>
</protein>
<evidence type="ECO:0000313" key="1">
    <source>
        <dbReference type="EMBL" id="KKM63526.1"/>
    </source>
</evidence>